<dbReference type="InterPro" id="IPR036390">
    <property type="entry name" value="WH_DNA-bd_sf"/>
</dbReference>
<sequence length="69" mass="7656">MSPRHQTLMGLLIKGNPATAKELGRELGWGLSAIHLALIRLRDQEHVEIVLRDGVEHYTARKPSFKGAA</sequence>
<reference evidence="1" key="1">
    <citation type="submission" date="2020-03" db="EMBL/GenBank/DDBJ databases">
        <title>The deep terrestrial virosphere.</title>
        <authorList>
            <person name="Holmfeldt K."/>
            <person name="Nilsson E."/>
            <person name="Simone D."/>
            <person name="Lopez-Fernandez M."/>
            <person name="Wu X."/>
            <person name="de Brujin I."/>
            <person name="Lundin D."/>
            <person name="Andersson A."/>
            <person name="Bertilsson S."/>
            <person name="Dopson M."/>
        </authorList>
    </citation>
    <scope>NUCLEOTIDE SEQUENCE</scope>
    <source>
        <strain evidence="1">MM171A00156</strain>
        <strain evidence="2">MM171B00154</strain>
    </source>
</reference>
<dbReference type="EMBL" id="MT143703">
    <property type="protein sequence ID" value="QJB00919.1"/>
    <property type="molecule type" value="Genomic_DNA"/>
</dbReference>
<gene>
    <name evidence="1" type="ORF">MM171A00156_0013</name>
    <name evidence="2" type="ORF">MM171B00154_0014</name>
</gene>
<dbReference type="AlphaFoldDB" id="A0A6M3M7Q4"/>
<evidence type="ECO:0000313" key="1">
    <source>
        <dbReference type="EMBL" id="QJB00919.1"/>
    </source>
</evidence>
<dbReference type="EMBL" id="MT143892">
    <property type="protein sequence ID" value="QJB04903.1"/>
    <property type="molecule type" value="Genomic_DNA"/>
</dbReference>
<dbReference type="SUPFAM" id="SSF46785">
    <property type="entry name" value="Winged helix' DNA-binding domain"/>
    <property type="match status" value="1"/>
</dbReference>
<name>A0A6M3M7Q4_9ZZZZ</name>
<proteinExistence type="predicted"/>
<organism evidence="1">
    <name type="scientific">viral metagenome</name>
    <dbReference type="NCBI Taxonomy" id="1070528"/>
    <lineage>
        <taxon>unclassified sequences</taxon>
        <taxon>metagenomes</taxon>
        <taxon>organismal metagenomes</taxon>
    </lineage>
</organism>
<protein>
    <submittedName>
        <fullName evidence="1">Uncharacterized protein</fullName>
    </submittedName>
</protein>
<accession>A0A6M3M7Q4</accession>
<evidence type="ECO:0000313" key="2">
    <source>
        <dbReference type="EMBL" id="QJB04903.1"/>
    </source>
</evidence>